<protein>
    <submittedName>
        <fullName evidence="4">Uncharacterized protein</fullName>
    </submittedName>
</protein>
<dbReference type="GO" id="GO:0051879">
    <property type="term" value="F:Hsp90 protein binding"/>
    <property type="evidence" value="ECO:0007669"/>
    <property type="project" value="TreeGrafter"/>
</dbReference>
<keyword evidence="5" id="KW-1185">Reference proteome</keyword>
<organism evidence="4 5">
    <name type="scientific">Digitaria exilis</name>
    <dbReference type="NCBI Taxonomy" id="1010633"/>
    <lineage>
        <taxon>Eukaryota</taxon>
        <taxon>Viridiplantae</taxon>
        <taxon>Streptophyta</taxon>
        <taxon>Embryophyta</taxon>
        <taxon>Tracheophyta</taxon>
        <taxon>Spermatophyta</taxon>
        <taxon>Magnoliopsida</taxon>
        <taxon>Liliopsida</taxon>
        <taxon>Poales</taxon>
        <taxon>Poaceae</taxon>
        <taxon>PACMAD clade</taxon>
        <taxon>Panicoideae</taxon>
        <taxon>Panicodae</taxon>
        <taxon>Paniceae</taxon>
        <taxon>Anthephorinae</taxon>
        <taxon>Digitaria</taxon>
    </lineage>
</organism>
<dbReference type="OrthoDB" id="412869at2759"/>
<gene>
    <name evidence="4" type="ORF">HU200_045246</name>
</gene>
<dbReference type="EMBL" id="JACEFO010002109">
    <property type="protein sequence ID" value="KAF8681807.1"/>
    <property type="molecule type" value="Genomic_DNA"/>
</dbReference>
<keyword evidence="1" id="KW-0677">Repeat</keyword>
<dbReference type="Proteomes" id="UP000636709">
    <property type="component" value="Unassembled WGS sequence"/>
</dbReference>
<evidence type="ECO:0000256" key="1">
    <source>
        <dbReference type="ARBA" id="ARBA00022737"/>
    </source>
</evidence>
<feature type="repeat" description="TPR" evidence="3">
    <location>
        <begin position="71"/>
        <end position="104"/>
    </location>
</feature>
<evidence type="ECO:0000313" key="4">
    <source>
        <dbReference type="EMBL" id="KAF8681807.1"/>
    </source>
</evidence>
<dbReference type="PANTHER" id="PTHR22904:SF523">
    <property type="entry name" value="STRESS-INDUCED-PHOSPHOPROTEIN 1"/>
    <property type="match status" value="1"/>
</dbReference>
<accession>A0A835EFS7</accession>
<evidence type="ECO:0000313" key="5">
    <source>
        <dbReference type="Proteomes" id="UP000636709"/>
    </source>
</evidence>
<name>A0A835EFS7_9POAL</name>
<proteinExistence type="predicted"/>
<dbReference type="PANTHER" id="PTHR22904">
    <property type="entry name" value="TPR REPEAT CONTAINING PROTEIN"/>
    <property type="match status" value="1"/>
</dbReference>
<dbReference type="SUPFAM" id="SSF48452">
    <property type="entry name" value="TPR-like"/>
    <property type="match status" value="1"/>
</dbReference>
<dbReference type="InterPro" id="IPR013105">
    <property type="entry name" value="TPR_2"/>
</dbReference>
<dbReference type="Gene3D" id="1.25.40.10">
    <property type="entry name" value="Tetratricopeptide repeat domain"/>
    <property type="match status" value="1"/>
</dbReference>
<evidence type="ECO:0000256" key="2">
    <source>
        <dbReference type="ARBA" id="ARBA00022803"/>
    </source>
</evidence>
<reference evidence="4" key="1">
    <citation type="submission" date="2020-07" db="EMBL/GenBank/DDBJ databases">
        <title>Genome sequence and genetic diversity analysis of an under-domesticated orphan crop, white fonio (Digitaria exilis).</title>
        <authorList>
            <person name="Bennetzen J.L."/>
            <person name="Chen S."/>
            <person name="Ma X."/>
            <person name="Wang X."/>
            <person name="Yssel A.E.J."/>
            <person name="Chaluvadi S.R."/>
            <person name="Johnson M."/>
            <person name="Gangashetty P."/>
            <person name="Hamidou F."/>
            <person name="Sanogo M.D."/>
            <person name="Zwaenepoel A."/>
            <person name="Wallace J."/>
            <person name="Van De Peer Y."/>
            <person name="Van Deynze A."/>
        </authorList>
    </citation>
    <scope>NUCLEOTIDE SEQUENCE</scope>
    <source>
        <tissue evidence="4">Leaves</tissue>
    </source>
</reference>
<dbReference type="Pfam" id="PF07719">
    <property type="entry name" value="TPR_2"/>
    <property type="match status" value="1"/>
</dbReference>
<dbReference type="InterPro" id="IPR019734">
    <property type="entry name" value="TPR_rpt"/>
</dbReference>
<dbReference type="PROSITE" id="PS50005">
    <property type="entry name" value="TPR"/>
    <property type="match status" value="1"/>
</dbReference>
<sequence length="112" mass="12740">MYSVCFFLAFVDSSWIVSLTMLVSILMQAIELDSTDAILYSNRSFCVLQIGEATRALTDANTCIRMRPEWLKGYYRKGAALMSLKEYKEACDAFLAGLKLDPTNADMERIFR</sequence>
<dbReference type="SMART" id="SM00028">
    <property type="entry name" value="TPR"/>
    <property type="match status" value="2"/>
</dbReference>
<dbReference type="InterPro" id="IPR011990">
    <property type="entry name" value="TPR-like_helical_dom_sf"/>
</dbReference>
<comment type="caution">
    <text evidence="4">The sequence shown here is derived from an EMBL/GenBank/DDBJ whole genome shotgun (WGS) entry which is preliminary data.</text>
</comment>
<dbReference type="AlphaFoldDB" id="A0A835EFS7"/>
<evidence type="ECO:0000256" key="3">
    <source>
        <dbReference type="PROSITE-ProRule" id="PRU00339"/>
    </source>
</evidence>
<keyword evidence="2 3" id="KW-0802">TPR repeat</keyword>